<name>A0A2P2PPD6_RHIMU</name>
<evidence type="ECO:0000313" key="1">
    <source>
        <dbReference type="EMBL" id="MBX56593.1"/>
    </source>
</evidence>
<organism evidence="1">
    <name type="scientific">Rhizophora mucronata</name>
    <name type="common">Asiatic mangrove</name>
    <dbReference type="NCBI Taxonomy" id="61149"/>
    <lineage>
        <taxon>Eukaryota</taxon>
        <taxon>Viridiplantae</taxon>
        <taxon>Streptophyta</taxon>
        <taxon>Embryophyta</taxon>
        <taxon>Tracheophyta</taxon>
        <taxon>Spermatophyta</taxon>
        <taxon>Magnoliopsida</taxon>
        <taxon>eudicotyledons</taxon>
        <taxon>Gunneridae</taxon>
        <taxon>Pentapetalae</taxon>
        <taxon>rosids</taxon>
        <taxon>fabids</taxon>
        <taxon>Malpighiales</taxon>
        <taxon>Rhizophoraceae</taxon>
        <taxon>Rhizophora</taxon>
    </lineage>
</organism>
<proteinExistence type="predicted"/>
<dbReference type="EMBL" id="GGEC01076109">
    <property type="protein sequence ID" value="MBX56593.1"/>
    <property type="molecule type" value="Transcribed_RNA"/>
</dbReference>
<reference evidence="1" key="1">
    <citation type="submission" date="2018-02" db="EMBL/GenBank/DDBJ databases">
        <title>Rhizophora mucronata_Transcriptome.</title>
        <authorList>
            <person name="Meera S.P."/>
            <person name="Sreeshan A."/>
            <person name="Augustine A."/>
        </authorList>
    </citation>
    <scope>NUCLEOTIDE SEQUENCE</scope>
    <source>
        <tissue evidence="1">Leaf</tissue>
    </source>
</reference>
<dbReference type="AlphaFoldDB" id="A0A2P2PPD6"/>
<protein>
    <submittedName>
        <fullName evidence="1">Uncharacterized protein</fullName>
    </submittedName>
</protein>
<accession>A0A2P2PPD6</accession>
<sequence>MIQTCFPTVLNIIHPQKS</sequence>